<evidence type="ECO:0000259" key="7">
    <source>
        <dbReference type="PROSITE" id="PS50280"/>
    </source>
</evidence>
<dbReference type="InterPro" id="IPR046341">
    <property type="entry name" value="SET_dom_sf"/>
</dbReference>
<keyword evidence="5" id="KW-0804">Transcription</keyword>
<evidence type="ECO:0000313" key="10">
    <source>
        <dbReference type="Proteomes" id="UP000222788"/>
    </source>
</evidence>
<dbReference type="GO" id="GO:0005634">
    <property type="term" value="C:nucleus"/>
    <property type="evidence" value="ECO:0007669"/>
    <property type="project" value="TreeGrafter"/>
</dbReference>
<evidence type="ECO:0000313" key="9">
    <source>
        <dbReference type="EMBL" id="PHH52570.1"/>
    </source>
</evidence>
<dbReference type="PANTHER" id="PTHR45747">
    <property type="entry name" value="HISTONE-LYSINE N-METHYLTRANSFERASE E(Z)"/>
    <property type="match status" value="1"/>
</dbReference>
<dbReference type="AlphaFoldDB" id="A0A2C5X3L3"/>
<dbReference type="Pfam" id="PF21509">
    <property type="entry name" value="Ezh2-like__CXC_fung"/>
    <property type="match status" value="1"/>
</dbReference>
<name>A0A2C5X3L3_9PEZI</name>
<organism evidence="9 10">
    <name type="scientific">Ceratocystis fimbriata CBS 114723</name>
    <dbReference type="NCBI Taxonomy" id="1035309"/>
    <lineage>
        <taxon>Eukaryota</taxon>
        <taxon>Fungi</taxon>
        <taxon>Dikarya</taxon>
        <taxon>Ascomycota</taxon>
        <taxon>Pezizomycotina</taxon>
        <taxon>Sordariomycetes</taxon>
        <taxon>Hypocreomycetidae</taxon>
        <taxon>Microascales</taxon>
        <taxon>Ceratocystidaceae</taxon>
        <taxon>Ceratocystis</taxon>
    </lineage>
</organism>
<dbReference type="PROSITE" id="PS51633">
    <property type="entry name" value="CXC"/>
    <property type="match status" value="1"/>
</dbReference>
<comment type="caution">
    <text evidence="9">The sequence shown here is derived from an EMBL/GenBank/DDBJ whole genome shotgun (WGS) entry which is preliminary data.</text>
</comment>
<keyword evidence="3" id="KW-0949">S-adenosyl-L-methionine</keyword>
<dbReference type="Pfam" id="PF00856">
    <property type="entry name" value="SET"/>
    <property type="match status" value="1"/>
</dbReference>
<dbReference type="GO" id="GO:0032259">
    <property type="term" value="P:methylation"/>
    <property type="evidence" value="ECO:0007669"/>
    <property type="project" value="UniProtKB-KW"/>
</dbReference>
<dbReference type="PANTHER" id="PTHR45747:SF4">
    <property type="entry name" value="HISTONE-LYSINE N-METHYLTRANSFERASE E(Z)"/>
    <property type="match status" value="1"/>
</dbReference>
<accession>A0A2C5X3L3</accession>
<reference evidence="9 10" key="2">
    <citation type="journal article" date="2013" name="IMA Fungus">
        <title>IMA Genome-F 1: Ceratocystis fimbriata: Draft nuclear genome sequence for the plant pathogen, Ceratocystis fimbriata.</title>
        <authorList>
            <person name="Wilken P.M."/>
            <person name="Steenkamp E.T."/>
            <person name="Wingfield M.J."/>
            <person name="de Beer Z.W."/>
            <person name="Wingfield B.D."/>
        </authorList>
    </citation>
    <scope>NUCLEOTIDE SEQUENCE [LARGE SCALE GENOMIC DNA]</scope>
    <source>
        <strain evidence="9 10">CBS 114723</strain>
    </source>
</reference>
<dbReference type="SUPFAM" id="SSF82199">
    <property type="entry name" value="SET domain"/>
    <property type="match status" value="1"/>
</dbReference>
<keyword evidence="4" id="KW-0805">Transcription regulation</keyword>
<dbReference type="Gene3D" id="2.170.270.10">
    <property type="entry name" value="SET domain"/>
    <property type="match status" value="1"/>
</dbReference>
<sequence>MKSINSIDLTQLSSSSEGEEYQTPTTFIPKPSHVRDCKIGIGSGLQHQRLSVRPAPTAQNDSNVLDQSIPSAKSPAVADRTLQFPRHDDTWSISVNLLPVSQDELVQRLEKLKKELPEQHTNLVYETLVQQQPSVRPAQTGRNLFSKFFDSTKKKRKLLGAYINTRSMVNGVKSYTKVDTIVVKSAAQAVPSYRSHLIEIPRNILAPYAPLTYVPHVRDITNPEDQTKWDEFVCDLRQQAHDSGFSHYFEQERIDRIQKQEAAIFVRSVIELWLRELTIPFVTKASLNLWHIFKSDPTAYDDWDNILGPPAAQKQLEAFTAAFNRVFNVASRFHIPVSLDDVIELDASDPASYSKLTRPTAEKDLDKCLETYQILQCLQCFSHSCEHANFDSLFRLVQDSLSYMDVKFSDLQKKAIDSRPYMALDSGTLQTPPCDNNCFLTSRCLGAPAFLDRHMRRDGIPWSQKETEAFSAIAGTIPRVLDRRPASCIASVYLQRSCKLVYDYGLRYGLYPKRECSSINVPKLAPTLPWYDRFKKTLSGDWERRTLAHLPDQLIISTACFHDGPCSESNCPCVREKRFCQANCGCTVENCSYHFTGCACHSVGKTCMDKQRDRPCICLMLGRECDPSLCGFCGIKELVAPKNRAAMLARTSLSSGCQNCDLQIGRVKKLVSGKSTISGVGYGLFAAEAIAEGEFVIEYMGEKVAADEGIRRGARRGEGFGDENEHGTCSYLFTVLESEGLWVDGAGFGNKSRYINHSRDMCNLVPCISFVINEHRIKFVAKRDIRVGEELFFNYGSNFPNLVDLMDRDKANRQHKSSQTEDEDDEDELDHAPFAQSTSPKDMEHDLGKASSKTHGSGRRSPNLSIQEQKILRKTASGVSSKLKRRAHVVESSDSDDTGNLPVSVKRLRTRPIRNSQTEGTSPPTWQKHGTGDEIQDSEYEDSSPSSLDE</sequence>
<feature type="compositionally biased region" description="Acidic residues" evidence="6">
    <location>
        <begin position="934"/>
        <end position="950"/>
    </location>
</feature>
<feature type="compositionally biased region" description="Polar residues" evidence="6">
    <location>
        <begin position="851"/>
        <end position="868"/>
    </location>
</feature>
<dbReference type="OrthoDB" id="6141102at2759"/>
<dbReference type="STRING" id="1035309.A0A2C5X3L3"/>
<evidence type="ECO:0000256" key="6">
    <source>
        <dbReference type="SAM" id="MobiDB-lite"/>
    </source>
</evidence>
<dbReference type="Pfam" id="PF18600">
    <property type="entry name" value="Ezh2_MCSS_fung"/>
    <property type="match status" value="1"/>
</dbReference>
<feature type="non-terminal residue" evidence="9">
    <location>
        <position position="950"/>
    </location>
</feature>
<feature type="compositionally biased region" description="Polar residues" evidence="6">
    <location>
        <begin position="913"/>
        <end position="925"/>
    </location>
</feature>
<keyword evidence="10" id="KW-1185">Reference proteome</keyword>
<feature type="compositionally biased region" description="Acidic residues" evidence="6">
    <location>
        <begin position="820"/>
        <end position="829"/>
    </location>
</feature>
<dbReference type="GO" id="GO:0031507">
    <property type="term" value="P:heterochromatin formation"/>
    <property type="evidence" value="ECO:0007669"/>
    <property type="project" value="TreeGrafter"/>
</dbReference>
<dbReference type="InterPro" id="IPR040595">
    <property type="entry name" value="EZH2_N"/>
</dbReference>
<protein>
    <submittedName>
        <fullName evidence="9">Histone-lysine N-methyltransferase E(Z)</fullName>
    </submittedName>
</protein>
<evidence type="ECO:0000256" key="1">
    <source>
        <dbReference type="ARBA" id="ARBA00022603"/>
    </source>
</evidence>
<dbReference type="GO" id="GO:0003682">
    <property type="term" value="F:chromatin binding"/>
    <property type="evidence" value="ECO:0007669"/>
    <property type="project" value="TreeGrafter"/>
</dbReference>
<dbReference type="EMBL" id="APWK03000063">
    <property type="protein sequence ID" value="PHH52570.1"/>
    <property type="molecule type" value="Genomic_DNA"/>
</dbReference>
<dbReference type="SMART" id="SM00317">
    <property type="entry name" value="SET"/>
    <property type="match status" value="1"/>
</dbReference>
<evidence type="ECO:0000256" key="3">
    <source>
        <dbReference type="ARBA" id="ARBA00022691"/>
    </source>
</evidence>
<dbReference type="InterPro" id="IPR026489">
    <property type="entry name" value="CXC_dom"/>
</dbReference>
<keyword evidence="2 9" id="KW-0808">Transferase</keyword>
<dbReference type="InterPro" id="IPR045318">
    <property type="entry name" value="EZH1/2-like"/>
</dbReference>
<feature type="compositionally biased region" description="Polar residues" evidence="6">
    <location>
        <begin position="1"/>
        <end position="26"/>
    </location>
</feature>
<evidence type="ECO:0000256" key="5">
    <source>
        <dbReference type="ARBA" id="ARBA00023163"/>
    </source>
</evidence>
<gene>
    <name evidence="9" type="primary">E(z)</name>
    <name evidence="9" type="ORF">CFIMG_005143RA</name>
</gene>
<feature type="region of interest" description="Disordered" evidence="6">
    <location>
        <begin position="811"/>
        <end position="950"/>
    </location>
</feature>
<dbReference type="InterPro" id="IPR001214">
    <property type="entry name" value="SET_dom"/>
</dbReference>
<keyword evidence="1 9" id="KW-0489">Methyltransferase</keyword>
<dbReference type="PROSITE" id="PS50280">
    <property type="entry name" value="SET"/>
    <property type="match status" value="1"/>
</dbReference>
<evidence type="ECO:0000256" key="4">
    <source>
        <dbReference type="ARBA" id="ARBA00023015"/>
    </source>
</evidence>
<feature type="domain" description="SET" evidence="7">
    <location>
        <begin position="668"/>
        <end position="796"/>
    </location>
</feature>
<proteinExistence type="predicted"/>
<feature type="domain" description="CXC" evidence="8">
    <location>
        <begin position="533"/>
        <end position="650"/>
    </location>
</feature>
<dbReference type="InterPro" id="IPR040968">
    <property type="entry name" value="EZH2_MCSS_fung"/>
</dbReference>
<evidence type="ECO:0000256" key="2">
    <source>
        <dbReference type="ARBA" id="ARBA00022679"/>
    </source>
</evidence>
<dbReference type="Proteomes" id="UP000222788">
    <property type="component" value="Unassembled WGS sequence"/>
</dbReference>
<reference evidence="9 10" key="1">
    <citation type="journal article" date="2013" name="Fungal Biol.">
        <title>Analysis of microsatellite markers in the genome of the plant pathogen Ceratocystis fimbriata.</title>
        <authorList>
            <person name="Simpson M.C."/>
            <person name="Wilken P.M."/>
            <person name="Coetzee M.P."/>
            <person name="Wingfield M.J."/>
            <person name="Wingfield B.D."/>
        </authorList>
    </citation>
    <scope>NUCLEOTIDE SEQUENCE [LARGE SCALE GENOMIC DNA]</scope>
    <source>
        <strain evidence="9 10">CBS 114723</strain>
    </source>
</reference>
<dbReference type="InterPro" id="IPR048360">
    <property type="entry name" value="Ezh2_CXC_fung"/>
</dbReference>
<evidence type="ECO:0000259" key="8">
    <source>
        <dbReference type="PROSITE" id="PS51633"/>
    </source>
</evidence>
<dbReference type="Pfam" id="PF18601">
    <property type="entry name" value="EZH2_N"/>
    <property type="match status" value="1"/>
</dbReference>
<feature type="region of interest" description="Disordered" evidence="6">
    <location>
        <begin position="1"/>
        <end position="28"/>
    </location>
</feature>
<dbReference type="GO" id="GO:0046976">
    <property type="term" value="F:histone H3K27 methyltransferase activity"/>
    <property type="evidence" value="ECO:0007669"/>
    <property type="project" value="TreeGrafter"/>
</dbReference>